<dbReference type="RefSeq" id="WP_395807321.1">
    <property type="nucleotide sequence ID" value="NZ_CP043494.1"/>
</dbReference>
<name>A0ABY9X214_9BACT</name>
<accession>A0ABY9X214</accession>
<proteinExistence type="predicted"/>
<keyword evidence="2" id="KW-1185">Reference proteome</keyword>
<dbReference type="EMBL" id="CP043494">
    <property type="protein sequence ID" value="WNG49431.1"/>
    <property type="molecule type" value="Genomic_DNA"/>
</dbReference>
<sequence>MISLDSPEWSVLQHAYGAASDIPELLTRLRVQPDDEVWDELWCCLCHQYTTYSATYAALPHLADIARAQPPSARERFLNFAGVVAAWTEEEAVPAPYRADVARAMESFRALAGEALLLHRYEQSAFIYLLEAFAALHGLRKLGRQLSRLDDGELECLCPHCEAHLLILVETPAFQLTTEDPAPSSHAKKTSVVPASSNAPPWTPSLLHHVDVASLRALAAHAGHDQVAEWLRQLEGTGSCPACGGSFELLSALSW</sequence>
<protein>
    <submittedName>
        <fullName evidence="1">Uncharacterized protein</fullName>
    </submittedName>
</protein>
<dbReference type="Proteomes" id="UP001611383">
    <property type="component" value="Chromosome"/>
</dbReference>
<reference evidence="1 2" key="1">
    <citation type="submission" date="2019-08" db="EMBL/GenBank/DDBJ databases">
        <title>Archangium and Cystobacter genomes.</title>
        <authorList>
            <person name="Chen I.-C.K."/>
            <person name="Wielgoss S."/>
        </authorList>
    </citation>
    <scope>NUCLEOTIDE SEQUENCE [LARGE SCALE GENOMIC DNA]</scope>
    <source>
        <strain evidence="1 2">Cbm 6</strain>
    </source>
</reference>
<evidence type="ECO:0000313" key="2">
    <source>
        <dbReference type="Proteomes" id="UP001611383"/>
    </source>
</evidence>
<gene>
    <name evidence="1" type="ORF">F0U60_38905</name>
</gene>
<organism evidence="1 2">
    <name type="scientific">Archangium minus</name>
    <dbReference type="NCBI Taxonomy" id="83450"/>
    <lineage>
        <taxon>Bacteria</taxon>
        <taxon>Pseudomonadati</taxon>
        <taxon>Myxococcota</taxon>
        <taxon>Myxococcia</taxon>
        <taxon>Myxococcales</taxon>
        <taxon>Cystobacterineae</taxon>
        <taxon>Archangiaceae</taxon>
        <taxon>Archangium</taxon>
    </lineage>
</organism>
<evidence type="ECO:0000313" key="1">
    <source>
        <dbReference type="EMBL" id="WNG49431.1"/>
    </source>
</evidence>